<dbReference type="Proteomes" id="UP000677016">
    <property type="component" value="Unassembled WGS sequence"/>
</dbReference>
<comment type="caution">
    <text evidence="2">The sequence shown here is derived from an EMBL/GenBank/DDBJ whole genome shotgun (WGS) entry which is preliminary data.</text>
</comment>
<feature type="transmembrane region" description="Helical" evidence="1">
    <location>
        <begin position="20"/>
        <end position="45"/>
    </location>
</feature>
<dbReference type="RefSeq" id="WP_211603176.1">
    <property type="nucleotide sequence ID" value="NZ_JAGSNF010000015.1"/>
</dbReference>
<proteinExistence type="predicted"/>
<reference evidence="2" key="1">
    <citation type="submission" date="2021-04" db="EMBL/GenBank/DDBJ databases">
        <title>Phycicoccus avicenniae sp. nov., a novel endophytic actinomycetes isolated from branch of Avicennia mariana.</title>
        <authorList>
            <person name="Tuo L."/>
        </authorList>
    </citation>
    <scope>NUCLEOTIDE SEQUENCE</scope>
    <source>
        <strain evidence="2">BSK3Z-2</strain>
    </source>
</reference>
<organism evidence="2 3">
    <name type="scientific">Phycicoccus avicenniae</name>
    <dbReference type="NCBI Taxonomy" id="2828860"/>
    <lineage>
        <taxon>Bacteria</taxon>
        <taxon>Bacillati</taxon>
        <taxon>Actinomycetota</taxon>
        <taxon>Actinomycetes</taxon>
        <taxon>Micrococcales</taxon>
        <taxon>Intrasporangiaceae</taxon>
        <taxon>Phycicoccus</taxon>
    </lineage>
</organism>
<keyword evidence="3" id="KW-1185">Reference proteome</keyword>
<dbReference type="AlphaFoldDB" id="A0A941DBF3"/>
<dbReference type="InterPro" id="IPR007047">
    <property type="entry name" value="Flp_Fap"/>
</dbReference>
<evidence type="ECO:0000313" key="2">
    <source>
        <dbReference type="EMBL" id="MBR7743912.1"/>
    </source>
</evidence>
<keyword evidence="1" id="KW-0472">Membrane</keyword>
<name>A0A941DBF3_9MICO</name>
<evidence type="ECO:0000256" key="1">
    <source>
        <dbReference type="SAM" id="Phobius"/>
    </source>
</evidence>
<sequence>MNRMRVHKSLEYGATAAEYALLVALVAAVIIGSVIVLGQGVIGLFSSISGRF</sequence>
<accession>A0A941DBF3</accession>
<keyword evidence="1" id="KW-1133">Transmembrane helix</keyword>
<dbReference type="EMBL" id="JAGSNF010000015">
    <property type="protein sequence ID" value="MBR7743912.1"/>
    <property type="molecule type" value="Genomic_DNA"/>
</dbReference>
<dbReference type="Pfam" id="PF04964">
    <property type="entry name" value="Flp_Fap"/>
    <property type="match status" value="1"/>
</dbReference>
<gene>
    <name evidence="2" type="ORF">KC207_11480</name>
</gene>
<evidence type="ECO:0000313" key="3">
    <source>
        <dbReference type="Proteomes" id="UP000677016"/>
    </source>
</evidence>
<protein>
    <submittedName>
        <fullName evidence="2">Flp family type IVb pilin</fullName>
    </submittedName>
</protein>
<keyword evidence="1" id="KW-0812">Transmembrane</keyword>